<dbReference type="GeneID" id="54355825"/>
<dbReference type="OrthoDB" id="4738875at2759"/>
<organism evidence="1 2">
    <name type="scientific">Didymella exigua CBS 183.55</name>
    <dbReference type="NCBI Taxonomy" id="1150837"/>
    <lineage>
        <taxon>Eukaryota</taxon>
        <taxon>Fungi</taxon>
        <taxon>Dikarya</taxon>
        <taxon>Ascomycota</taxon>
        <taxon>Pezizomycotina</taxon>
        <taxon>Dothideomycetes</taxon>
        <taxon>Pleosporomycetidae</taxon>
        <taxon>Pleosporales</taxon>
        <taxon>Pleosporineae</taxon>
        <taxon>Didymellaceae</taxon>
        <taxon>Didymella</taxon>
    </lineage>
</organism>
<protein>
    <recommendedName>
        <fullName evidence="3">N-acetyltransferase domain-containing protein</fullName>
    </recommendedName>
</protein>
<reference evidence="1" key="1">
    <citation type="journal article" date="2020" name="Stud. Mycol.">
        <title>101 Dothideomycetes genomes: a test case for predicting lifestyles and emergence of pathogens.</title>
        <authorList>
            <person name="Haridas S."/>
            <person name="Albert R."/>
            <person name="Binder M."/>
            <person name="Bloem J."/>
            <person name="Labutti K."/>
            <person name="Salamov A."/>
            <person name="Andreopoulos B."/>
            <person name="Baker S."/>
            <person name="Barry K."/>
            <person name="Bills G."/>
            <person name="Bluhm B."/>
            <person name="Cannon C."/>
            <person name="Castanera R."/>
            <person name="Culley D."/>
            <person name="Daum C."/>
            <person name="Ezra D."/>
            <person name="Gonzalez J."/>
            <person name="Henrissat B."/>
            <person name="Kuo A."/>
            <person name="Liang C."/>
            <person name="Lipzen A."/>
            <person name="Lutzoni F."/>
            <person name="Magnuson J."/>
            <person name="Mondo S."/>
            <person name="Nolan M."/>
            <person name="Ohm R."/>
            <person name="Pangilinan J."/>
            <person name="Park H.-J."/>
            <person name="Ramirez L."/>
            <person name="Alfaro M."/>
            <person name="Sun H."/>
            <person name="Tritt A."/>
            <person name="Yoshinaga Y."/>
            <person name="Zwiers L.-H."/>
            <person name="Turgeon B."/>
            <person name="Goodwin S."/>
            <person name="Spatafora J."/>
            <person name="Crous P."/>
            <person name="Grigoriev I."/>
        </authorList>
    </citation>
    <scope>NUCLEOTIDE SEQUENCE</scope>
    <source>
        <strain evidence="1">CBS 183.55</strain>
    </source>
</reference>
<accession>A0A6A5RGZ6</accession>
<dbReference type="RefSeq" id="XP_033446650.1">
    <property type="nucleotide sequence ID" value="XM_033598158.1"/>
</dbReference>
<name>A0A6A5RGZ6_9PLEO</name>
<dbReference type="EMBL" id="ML978977">
    <property type="protein sequence ID" value="KAF1926398.1"/>
    <property type="molecule type" value="Genomic_DNA"/>
</dbReference>
<evidence type="ECO:0008006" key="3">
    <source>
        <dbReference type="Google" id="ProtNLM"/>
    </source>
</evidence>
<evidence type="ECO:0000313" key="2">
    <source>
        <dbReference type="Proteomes" id="UP000800082"/>
    </source>
</evidence>
<gene>
    <name evidence="1" type="ORF">M421DRAFT_93959</name>
</gene>
<evidence type="ECO:0000313" key="1">
    <source>
        <dbReference type="EMBL" id="KAF1926398.1"/>
    </source>
</evidence>
<dbReference type="Proteomes" id="UP000800082">
    <property type="component" value="Unassembled WGS sequence"/>
</dbReference>
<keyword evidence="2" id="KW-1185">Reference proteome</keyword>
<proteinExistence type="predicted"/>
<dbReference type="AlphaFoldDB" id="A0A6A5RGZ6"/>
<sequence length="127" mass="14682">MPPHNLLCSNADINNDWDQLFHSFYTSWAMPLQPVGKLTSAHLATNTPAERTAFQKAKTDLLEEFRSHPDTVFWIKCIDTLNGKIVGGMCYKHERMWPNEDAFVPTWFDEGSEMQRLSKGFYGELLR</sequence>